<proteinExistence type="predicted"/>
<sequence>MALLSRHDKKKKMKGKKKVKNVLEKKAKGLKLNQVDRKRIVKLEQKMKFKNELNESVKAELQKIRQAEDEDMDETIHVETTGTHLSSKKSDKKVSFSGNMERVKVFDKNVKDLKIQPSTASPGKGILRAVTKNQKVPKKKKAVQVQKPDGQSPSKPDAMEVDAGKENEEKEVKPVLKKKVKIQVTKKVKEQLLTMDRKQRKAFLRELRAQKNPNHDRALECKQLWEKIRSRKTPKAERDDCVSKLFGLVKGHAPKLIYAHDISRVFECLLALKRPGITSALFEELTPELVRMTKSKYAHFFVLRMLKYGTKEQRNTIISSFRGHVVSLMRIVYSAGVLEVAYNEYANAQQRFDIISEFYGKEFVMFRSDKPRTLDEIIAEEPLKKRLIIQHLEEQLQTMVDKTTVRLSLCHRLLRDFVCHCDADQLVNIIDSLKDRIPEIVHTPDGAYVAMKCIWNANVKDRKLIVKNFKDLGVKLAMEHYGHRVLLALFDTIDDTVLMNKYVTTELSHELNKLVMDTWGEKVVHYIVHPRDGRGMPREEIALLQEGDSNPHSKKEKKDRYAEIYKCIQESLYTYVAANMEALIFEHNKPKFVAACLETTSTYDLFDRQVPSEMRKKCNEAIAQIAKQEFIPMDSERLHLLEHPAGGFVLMAVLRCDNALAEDEKLSVEIVNTLTKEELGSWICCNKGCHVLLKMIHGGSVTVRQKIKEAVNMKQLKEYTFRGAMLLVEELKRNV</sequence>
<evidence type="ECO:0000256" key="2">
    <source>
        <dbReference type="ARBA" id="ARBA00022884"/>
    </source>
</evidence>
<feature type="region of interest" description="Disordered" evidence="4">
    <location>
        <begin position="132"/>
        <end position="172"/>
    </location>
</feature>
<dbReference type="InterPro" id="IPR033133">
    <property type="entry name" value="PUM-HD"/>
</dbReference>
<dbReference type="FunFam" id="1.25.10.10:FF:001052">
    <property type="entry name" value="Pumilio domain-containing protein 12"/>
    <property type="match status" value="1"/>
</dbReference>
<feature type="region of interest" description="Disordered" evidence="4">
    <location>
        <begin position="1"/>
        <end position="25"/>
    </location>
</feature>
<evidence type="ECO:0000313" key="8">
    <source>
        <dbReference type="WBParaSite" id="NBR_0001477301-mRNA-1"/>
    </source>
</evidence>
<evidence type="ECO:0000256" key="4">
    <source>
        <dbReference type="SAM" id="MobiDB-lite"/>
    </source>
</evidence>
<protein>
    <submittedName>
        <fullName evidence="8">Protein penguin (inferred by orthology to a D. melanogaster protein)</fullName>
    </submittedName>
</protein>
<feature type="repeat" description="Pumilio" evidence="3">
    <location>
        <begin position="284"/>
        <end position="319"/>
    </location>
</feature>
<accession>A0A158R203</accession>
<dbReference type="OMA" id="YGPEFSI"/>
<name>A0A158R203_NIPBR</name>
<dbReference type="PANTHER" id="PTHR13389:SF0">
    <property type="entry name" value="PUMILIO HOMOLOG 3"/>
    <property type="match status" value="1"/>
</dbReference>
<feature type="compositionally biased region" description="Basic and acidic residues" evidence="4">
    <location>
        <begin position="162"/>
        <end position="172"/>
    </location>
</feature>
<dbReference type="InterPro" id="IPR001313">
    <property type="entry name" value="Pumilio_RNA-bd_rpt"/>
</dbReference>
<keyword evidence="1" id="KW-0677">Repeat</keyword>
<dbReference type="SUPFAM" id="SSF48371">
    <property type="entry name" value="ARM repeat"/>
    <property type="match status" value="1"/>
</dbReference>
<dbReference type="STRING" id="27835.A0A158R203"/>
<evidence type="ECO:0000313" key="7">
    <source>
        <dbReference type="Proteomes" id="UP000271162"/>
    </source>
</evidence>
<dbReference type="GO" id="GO:0003729">
    <property type="term" value="F:mRNA binding"/>
    <property type="evidence" value="ECO:0007669"/>
    <property type="project" value="TreeGrafter"/>
</dbReference>
<dbReference type="InterPro" id="IPR016024">
    <property type="entry name" value="ARM-type_fold"/>
</dbReference>
<gene>
    <name evidence="6" type="ORF">NBR_LOCUS14774</name>
</gene>
<evidence type="ECO:0000259" key="5">
    <source>
        <dbReference type="PROSITE" id="PS50303"/>
    </source>
</evidence>
<keyword evidence="7" id="KW-1185">Reference proteome</keyword>
<dbReference type="InterPro" id="IPR011989">
    <property type="entry name" value="ARM-like"/>
</dbReference>
<feature type="compositionally biased region" description="Basic residues" evidence="4">
    <location>
        <begin position="7"/>
        <end position="20"/>
    </location>
</feature>
<dbReference type="GO" id="GO:0006417">
    <property type="term" value="P:regulation of translation"/>
    <property type="evidence" value="ECO:0007669"/>
    <property type="project" value="TreeGrafter"/>
</dbReference>
<feature type="region of interest" description="Disordered" evidence="4">
    <location>
        <begin position="67"/>
        <end position="93"/>
    </location>
</feature>
<dbReference type="SMART" id="SM00025">
    <property type="entry name" value="Pumilio"/>
    <property type="match status" value="5"/>
</dbReference>
<dbReference type="EMBL" id="UYSL01021486">
    <property type="protein sequence ID" value="VDL78368.1"/>
    <property type="molecule type" value="Genomic_DNA"/>
</dbReference>
<dbReference type="Gene3D" id="1.25.10.10">
    <property type="entry name" value="Leucine-rich Repeat Variant"/>
    <property type="match status" value="2"/>
</dbReference>
<dbReference type="InterPro" id="IPR012959">
    <property type="entry name" value="CPL_dom"/>
</dbReference>
<evidence type="ECO:0000313" key="6">
    <source>
        <dbReference type="EMBL" id="VDL78368.1"/>
    </source>
</evidence>
<dbReference type="Pfam" id="PF08144">
    <property type="entry name" value="CPL"/>
    <property type="match status" value="1"/>
</dbReference>
<evidence type="ECO:0000256" key="3">
    <source>
        <dbReference type="PROSITE-ProRule" id="PRU00317"/>
    </source>
</evidence>
<reference evidence="8" key="1">
    <citation type="submission" date="2016-04" db="UniProtKB">
        <authorList>
            <consortium name="WormBaseParasite"/>
        </authorList>
    </citation>
    <scope>IDENTIFICATION</scope>
</reference>
<dbReference type="PROSITE" id="PS50303">
    <property type="entry name" value="PUM_HD"/>
    <property type="match status" value="1"/>
</dbReference>
<dbReference type="PANTHER" id="PTHR13389">
    <property type="entry name" value="PUMILIO HOMOLOG 3"/>
    <property type="match status" value="1"/>
</dbReference>
<organism evidence="8">
    <name type="scientific">Nippostrongylus brasiliensis</name>
    <name type="common">Rat hookworm</name>
    <dbReference type="NCBI Taxonomy" id="27835"/>
    <lineage>
        <taxon>Eukaryota</taxon>
        <taxon>Metazoa</taxon>
        <taxon>Ecdysozoa</taxon>
        <taxon>Nematoda</taxon>
        <taxon>Chromadorea</taxon>
        <taxon>Rhabditida</taxon>
        <taxon>Rhabditina</taxon>
        <taxon>Rhabditomorpha</taxon>
        <taxon>Strongyloidea</taxon>
        <taxon>Heligmosomidae</taxon>
        <taxon>Nippostrongylus</taxon>
    </lineage>
</organism>
<reference evidence="6 7" key="2">
    <citation type="submission" date="2018-11" db="EMBL/GenBank/DDBJ databases">
        <authorList>
            <consortium name="Pathogen Informatics"/>
        </authorList>
    </citation>
    <scope>NUCLEOTIDE SEQUENCE [LARGE SCALE GENOMIC DNA]</scope>
</reference>
<keyword evidence="2" id="KW-0694">RNA-binding</keyword>
<dbReference type="InterPro" id="IPR040059">
    <property type="entry name" value="PUM3"/>
</dbReference>
<dbReference type="Proteomes" id="UP000271162">
    <property type="component" value="Unassembled WGS sequence"/>
</dbReference>
<dbReference type="GO" id="GO:0005730">
    <property type="term" value="C:nucleolus"/>
    <property type="evidence" value="ECO:0007669"/>
    <property type="project" value="TreeGrafter"/>
</dbReference>
<dbReference type="AlphaFoldDB" id="A0A158R203"/>
<evidence type="ECO:0000256" key="1">
    <source>
        <dbReference type="ARBA" id="ARBA00022737"/>
    </source>
</evidence>
<dbReference type="PROSITE" id="PS50302">
    <property type="entry name" value="PUM"/>
    <property type="match status" value="1"/>
</dbReference>
<dbReference type="WBParaSite" id="NBR_0001477301-mRNA-1">
    <property type="protein sequence ID" value="NBR_0001477301-mRNA-1"/>
    <property type="gene ID" value="NBR_0001477301"/>
</dbReference>
<feature type="domain" description="PUM-HD" evidence="5">
    <location>
        <begin position="220"/>
        <end position="576"/>
    </location>
</feature>